<dbReference type="Pfam" id="PF13454">
    <property type="entry name" value="NAD_binding_9"/>
    <property type="match status" value="1"/>
</dbReference>
<feature type="domain" description="FAD-dependent urate hydroxylase HpyO/Asp monooxygenase CreE-like FAD/NAD(P)-binding" evidence="1">
    <location>
        <begin position="8"/>
        <end position="163"/>
    </location>
</feature>
<accession>A0ABM9GQQ3</accession>
<dbReference type="PANTHER" id="PTHR40254">
    <property type="entry name" value="BLR0577 PROTEIN"/>
    <property type="match status" value="1"/>
</dbReference>
<evidence type="ECO:0000259" key="1">
    <source>
        <dbReference type="Pfam" id="PF13454"/>
    </source>
</evidence>
<dbReference type="InterPro" id="IPR038732">
    <property type="entry name" value="HpyO/CreE_NAD-binding"/>
</dbReference>
<dbReference type="PANTHER" id="PTHR40254:SF1">
    <property type="entry name" value="BLR0577 PROTEIN"/>
    <property type="match status" value="1"/>
</dbReference>
<dbReference type="EMBL" id="CAKXYP010000002">
    <property type="protein sequence ID" value="CAH9413678.1"/>
    <property type="molecule type" value="Genomic_DNA"/>
</dbReference>
<proteinExistence type="predicted"/>
<gene>
    <name evidence="2" type="ORF">SGL43_00677</name>
</gene>
<sequence>MSAISIGVVGGGASAVCLIDALVMAKGGPGSLTVFEPSPNLWRGRAYQVDSEIIKVNATPDDMSVRAGDPHHFIRWLGARERMLGESYGLDPFSGARFAPRTVYGEYLEQTAYAGLAELRRQGWRVDLVGDSVTSARRTEDQVVVSTGRGMTSSFDYVVLCVGGDGPKDVYGLAGSPGFIADPYPVSQNLRTIGAAERVAVIGSGLTAVDIVLSLAAQGHRGPISLVSRRGVLPGVRQREAHFELRHLTQERMRALARSRREISVQEFTAIVHRELHDAGVDLAALHTELASLDGESPADRLRRQFAAVNASDLGLRILQRAVPEIGPDVWPVLGEQDRAEVLRLHYRTIMSLCCPMPPSSAAVLLGLIDEGRLDIRSGLDSASPGSGGGLTLSLLDGTVLRTDRVINAVSASEGRIPQGAAPLVDTLVGGRAASLHPHGGLHVLRATSQLTTDGTSDPRLYGLGTIAAGSLFFTFGVQSLVDRGVDIVDAILEHAAARTASHTAESLLPA</sequence>
<organism evidence="2 3">
    <name type="scientific">Streptomyces globisporus</name>
    <dbReference type="NCBI Taxonomy" id="1908"/>
    <lineage>
        <taxon>Bacteria</taxon>
        <taxon>Bacillati</taxon>
        <taxon>Actinomycetota</taxon>
        <taxon>Actinomycetes</taxon>
        <taxon>Kitasatosporales</taxon>
        <taxon>Streptomycetaceae</taxon>
        <taxon>Streptomyces</taxon>
    </lineage>
</organism>
<dbReference type="Proteomes" id="UP001154015">
    <property type="component" value="Unassembled WGS sequence"/>
</dbReference>
<dbReference type="Gene3D" id="3.50.50.60">
    <property type="entry name" value="FAD/NAD(P)-binding domain"/>
    <property type="match status" value="1"/>
</dbReference>
<name>A0ABM9GQQ3_STRGL</name>
<evidence type="ECO:0000313" key="3">
    <source>
        <dbReference type="Proteomes" id="UP001154015"/>
    </source>
</evidence>
<evidence type="ECO:0000313" key="2">
    <source>
        <dbReference type="EMBL" id="CAH9413678.1"/>
    </source>
</evidence>
<dbReference type="RefSeq" id="WP_078955687.1">
    <property type="nucleotide sequence ID" value="NZ_BMTG01000001.1"/>
</dbReference>
<reference evidence="2" key="1">
    <citation type="submission" date="2022-03" db="EMBL/GenBank/DDBJ databases">
        <authorList>
            <person name="Leyn A S."/>
        </authorList>
    </citation>
    <scope>NUCLEOTIDE SEQUENCE</scope>
    <source>
        <strain evidence="2">Streptomyces globisporus 4-3</strain>
    </source>
</reference>
<keyword evidence="3" id="KW-1185">Reference proteome</keyword>
<dbReference type="InterPro" id="IPR036188">
    <property type="entry name" value="FAD/NAD-bd_sf"/>
</dbReference>
<dbReference type="InterPro" id="IPR052189">
    <property type="entry name" value="L-asp_N-monooxygenase_NS-form"/>
</dbReference>
<dbReference type="SUPFAM" id="SSF51905">
    <property type="entry name" value="FAD/NAD(P)-binding domain"/>
    <property type="match status" value="2"/>
</dbReference>
<comment type="caution">
    <text evidence="2">The sequence shown here is derived from an EMBL/GenBank/DDBJ whole genome shotgun (WGS) entry which is preliminary data.</text>
</comment>
<protein>
    <recommendedName>
        <fullName evidence="1">FAD-dependent urate hydroxylase HpyO/Asp monooxygenase CreE-like FAD/NAD(P)-binding domain-containing protein</fullName>
    </recommendedName>
</protein>